<name>A0A915MEH8_MELJA</name>
<reference evidence="2" key="1">
    <citation type="submission" date="2022-11" db="UniProtKB">
        <authorList>
            <consortium name="WormBaseParasite"/>
        </authorList>
    </citation>
    <scope>IDENTIFICATION</scope>
</reference>
<dbReference type="AlphaFoldDB" id="A0A915MEH8"/>
<evidence type="ECO:0000313" key="1">
    <source>
        <dbReference type="Proteomes" id="UP000887561"/>
    </source>
</evidence>
<dbReference type="WBParaSite" id="scaffold35034_cov264.g22158">
    <property type="protein sequence ID" value="scaffold35034_cov264.g22158"/>
    <property type="gene ID" value="scaffold35034_cov264.g22158"/>
</dbReference>
<keyword evidence="1" id="KW-1185">Reference proteome</keyword>
<proteinExistence type="predicted"/>
<sequence>MEPPSKENATFVIFTLKLGNEDTHFATLTGLEGKRLDYGSSAKYRINLLFSKRDGYKENSLQMIAEGNEAISLLGLDMELWNHMGSLYDEMEFPSKSCHLALKLDGYKFHSTTSHCFFANQNFITNRIEIWTLKINPKSDYAKACSTNKDDDDHEKHGIEFRVYATRIGFNNFSDNYWIKFGVNVEIGSLLGVFRSKNANRWINLVTGKIESYPDEEPYLGILNRTENNIKLISIQLGNNGMNFAILTDEMNGNVYDYGSSVLSNLEHKNIQEIVEADGAFALIGPDMNKEGKRLSAANFEIISVPEKSCLGSIELMINDAYVEKEFSCYKRSPNQCDQLGLENYNKHKKAFNEFLELKLPIA</sequence>
<evidence type="ECO:0000313" key="2">
    <source>
        <dbReference type="WBParaSite" id="scaffold35034_cov264.g22158"/>
    </source>
</evidence>
<dbReference type="Proteomes" id="UP000887561">
    <property type="component" value="Unplaced"/>
</dbReference>
<accession>A0A915MEH8</accession>
<protein>
    <submittedName>
        <fullName evidence="2">Uncharacterized protein</fullName>
    </submittedName>
</protein>
<organism evidence="1 2">
    <name type="scientific">Meloidogyne javanica</name>
    <name type="common">Root-knot nematode worm</name>
    <dbReference type="NCBI Taxonomy" id="6303"/>
    <lineage>
        <taxon>Eukaryota</taxon>
        <taxon>Metazoa</taxon>
        <taxon>Ecdysozoa</taxon>
        <taxon>Nematoda</taxon>
        <taxon>Chromadorea</taxon>
        <taxon>Rhabditida</taxon>
        <taxon>Tylenchina</taxon>
        <taxon>Tylenchomorpha</taxon>
        <taxon>Tylenchoidea</taxon>
        <taxon>Meloidogynidae</taxon>
        <taxon>Meloidogyninae</taxon>
        <taxon>Meloidogyne</taxon>
        <taxon>Meloidogyne incognita group</taxon>
    </lineage>
</organism>